<accession>A0A0K2UJ75</accession>
<protein>
    <submittedName>
        <fullName evidence="1">Uncharacterized protein</fullName>
    </submittedName>
</protein>
<name>A0A0K2UJ75_LEPSM</name>
<sequence>MTVRYFLKSEINTCFNILRVDSYFAVSCDVLHLLVIINFKNFFKSNSSRLGYYAIV</sequence>
<proteinExistence type="predicted"/>
<organism evidence="1">
    <name type="scientific">Lepeophtheirus salmonis</name>
    <name type="common">Salmon louse</name>
    <name type="synonym">Caligus salmonis</name>
    <dbReference type="NCBI Taxonomy" id="72036"/>
    <lineage>
        <taxon>Eukaryota</taxon>
        <taxon>Metazoa</taxon>
        <taxon>Ecdysozoa</taxon>
        <taxon>Arthropoda</taxon>
        <taxon>Crustacea</taxon>
        <taxon>Multicrustacea</taxon>
        <taxon>Hexanauplia</taxon>
        <taxon>Copepoda</taxon>
        <taxon>Siphonostomatoida</taxon>
        <taxon>Caligidae</taxon>
        <taxon>Lepeophtheirus</taxon>
    </lineage>
</organism>
<evidence type="ECO:0000313" key="1">
    <source>
        <dbReference type="EMBL" id="CDW38105.1"/>
    </source>
</evidence>
<reference evidence="1" key="1">
    <citation type="submission" date="2014-05" db="EMBL/GenBank/DDBJ databases">
        <authorList>
            <person name="Chronopoulou M."/>
        </authorList>
    </citation>
    <scope>NUCLEOTIDE SEQUENCE</scope>
    <source>
        <tissue evidence="1">Whole organism</tissue>
    </source>
</reference>
<dbReference type="AlphaFoldDB" id="A0A0K2UJ75"/>
<dbReference type="EMBL" id="HACA01020744">
    <property type="protein sequence ID" value="CDW38105.1"/>
    <property type="molecule type" value="Transcribed_RNA"/>
</dbReference>